<dbReference type="Pfam" id="PF01535">
    <property type="entry name" value="PPR"/>
    <property type="match status" value="4"/>
</dbReference>
<dbReference type="InterPro" id="IPR046960">
    <property type="entry name" value="PPR_At4g14850-like_plant"/>
</dbReference>
<dbReference type="FunFam" id="1.25.40.10:FF:000285">
    <property type="entry name" value="Pentatricopeptide repeat-containing protein, chloroplastic"/>
    <property type="match status" value="1"/>
</dbReference>
<dbReference type="PANTHER" id="PTHR47926">
    <property type="entry name" value="PENTATRICOPEPTIDE REPEAT-CONTAINING PROTEIN"/>
    <property type="match status" value="1"/>
</dbReference>
<sequence>MSVSSSKLYSVGARQCINADQSTKKNITAPNHTKLPPLRTPNIKPINHLPAKKSCSSSDIMRLMDSLCHPIPPDIYTSLIKECTLTSDSTEALCLHSHLISQTNLKLTPPLVHRLLLMHVSCGQLDIARNLFDKMPLKKDFISWVIVIVGCFSNSKYEAGINLFIDMLLQHSVYDGLMFDLNTWNIIILCIIKCCIYSMNISLGKQVHGILFKVGLTSEISFNVSLMDFYGKLGCLEDVNSVFNKLDNHNTATWTAKIVNSCRNQRFYEVIEDFKEMGEAGIKRNSFTVSSVLRACARMGDGGNCGKQVHVIVIKLGLESDAFVQCGLIAMYGKCGMIRKAKKVFELVIDKTNTACWNALLMAYVRNELFIEAMKLLYQMEAAKIQVNESLLDHVRIACGTKL</sequence>
<evidence type="ECO:0000256" key="1">
    <source>
        <dbReference type="ARBA" id="ARBA00022737"/>
    </source>
</evidence>
<reference evidence="4" key="1">
    <citation type="journal article" date="2010" name="Nat. Biotechnol.">
        <title>Draft genome sequence of the oilseed species Ricinus communis.</title>
        <authorList>
            <person name="Chan A.P."/>
            <person name="Crabtree J."/>
            <person name="Zhao Q."/>
            <person name="Lorenzi H."/>
            <person name="Orvis J."/>
            <person name="Puiu D."/>
            <person name="Melake-Berhan A."/>
            <person name="Jones K.M."/>
            <person name="Redman J."/>
            <person name="Chen G."/>
            <person name="Cahoon E.B."/>
            <person name="Gedil M."/>
            <person name="Stanke M."/>
            <person name="Haas B.J."/>
            <person name="Wortman J.R."/>
            <person name="Fraser-Liggett C.M."/>
            <person name="Ravel J."/>
            <person name="Rabinowicz P.D."/>
        </authorList>
    </citation>
    <scope>NUCLEOTIDE SEQUENCE [LARGE SCALE GENOMIC DNA]</scope>
    <source>
        <strain evidence="4">cv. Hale</strain>
    </source>
</reference>
<dbReference type="OMA" id="SDGCFHH"/>
<dbReference type="InParanoid" id="B9S1T0"/>
<evidence type="ECO:0000313" key="3">
    <source>
        <dbReference type="EMBL" id="EEF42549.1"/>
    </source>
</evidence>
<dbReference type="PROSITE" id="PS51375">
    <property type="entry name" value="PPR"/>
    <property type="match status" value="1"/>
</dbReference>
<dbReference type="FunCoup" id="B9S1T0">
    <property type="interactions" value="74"/>
</dbReference>
<dbReference type="KEGG" id="rcu:8280148"/>
<dbReference type="AlphaFoldDB" id="B9S1T0"/>
<dbReference type="eggNOG" id="KOG4197">
    <property type="taxonomic scope" value="Eukaryota"/>
</dbReference>
<feature type="repeat" description="PPR" evidence="2">
    <location>
        <begin position="353"/>
        <end position="387"/>
    </location>
</feature>
<dbReference type="EMBL" id="EQ973844">
    <property type="protein sequence ID" value="EEF42549.1"/>
    <property type="molecule type" value="Genomic_DNA"/>
</dbReference>
<organism evidence="3 4">
    <name type="scientific">Ricinus communis</name>
    <name type="common">Castor bean</name>
    <dbReference type="NCBI Taxonomy" id="3988"/>
    <lineage>
        <taxon>Eukaryota</taxon>
        <taxon>Viridiplantae</taxon>
        <taxon>Streptophyta</taxon>
        <taxon>Embryophyta</taxon>
        <taxon>Tracheophyta</taxon>
        <taxon>Spermatophyta</taxon>
        <taxon>Magnoliopsida</taxon>
        <taxon>eudicotyledons</taxon>
        <taxon>Gunneridae</taxon>
        <taxon>Pentapetalae</taxon>
        <taxon>rosids</taxon>
        <taxon>fabids</taxon>
        <taxon>Malpighiales</taxon>
        <taxon>Euphorbiaceae</taxon>
        <taxon>Acalyphoideae</taxon>
        <taxon>Acalypheae</taxon>
        <taxon>Ricinus</taxon>
    </lineage>
</organism>
<dbReference type="InterPro" id="IPR002885">
    <property type="entry name" value="PPR_rpt"/>
</dbReference>
<dbReference type="PANTHER" id="PTHR47926:SF361">
    <property type="entry name" value="PENTACOTRIPEPTIDE-REPEAT REGION OF PRORP DOMAIN-CONTAINING PROTEIN"/>
    <property type="match status" value="1"/>
</dbReference>
<keyword evidence="1" id="KW-0677">Repeat</keyword>
<proteinExistence type="predicted"/>
<evidence type="ECO:0000313" key="4">
    <source>
        <dbReference type="Proteomes" id="UP000008311"/>
    </source>
</evidence>
<accession>B9S1T0</accession>
<dbReference type="Proteomes" id="UP000008311">
    <property type="component" value="Unassembled WGS sequence"/>
</dbReference>
<gene>
    <name evidence="3" type="ORF">RCOM_0867900</name>
</gene>
<dbReference type="Gene3D" id="1.25.40.10">
    <property type="entry name" value="Tetratricopeptide repeat domain"/>
    <property type="match status" value="3"/>
</dbReference>
<dbReference type="STRING" id="3988.B9S1T0"/>
<protein>
    <submittedName>
        <fullName evidence="3">Pentatricopeptide repeat-containing protein, putative</fullName>
    </submittedName>
</protein>
<dbReference type="NCBIfam" id="TIGR00756">
    <property type="entry name" value="PPR"/>
    <property type="match status" value="1"/>
</dbReference>
<name>B9S1T0_RICCO</name>
<keyword evidence="4" id="KW-1185">Reference proteome</keyword>
<dbReference type="GO" id="GO:0009451">
    <property type="term" value="P:RNA modification"/>
    <property type="evidence" value="ECO:0000318"/>
    <property type="project" value="GO_Central"/>
</dbReference>
<evidence type="ECO:0000256" key="2">
    <source>
        <dbReference type="PROSITE-ProRule" id="PRU00708"/>
    </source>
</evidence>
<dbReference type="GO" id="GO:0003723">
    <property type="term" value="F:RNA binding"/>
    <property type="evidence" value="ECO:0000318"/>
    <property type="project" value="GO_Central"/>
</dbReference>
<dbReference type="OrthoDB" id="1893323at2759"/>
<dbReference type="InterPro" id="IPR011990">
    <property type="entry name" value="TPR-like_helical_dom_sf"/>
</dbReference>